<dbReference type="AlphaFoldDB" id="A0A151TRT8"/>
<reference evidence="2 3" key="1">
    <citation type="journal article" date="2012" name="Nat. Biotechnol.">
        <title>Draft genome sequence of pigeonpea (Cajanus cajan), an orphan legume crop of resource-poor farmers.</title>
        <authorList>
            <person name="Varshney R.K."/>
            <person name="Chen W."/>
            <person name="Li Y."/>
            <person name="Bharti A.K."/>
            <person name="Saxena R.K."/>
            <person name="Schlueter J.A."/>
            <person name="Donoghue M.T."/>
            <person name="Azam S."/>
            <person name="Fan G."/>
            <person name="Whaley A.M."/>
            <person name="Farmer A.D."/>
            <person name="Sheridan J."/>
            <person name="Iwata A."/>
            <person name="Tuteja R."/>
            <person name="Penmetsa R.V."/>
            <person name="Wu W."/>
            <person name="Upadhyaya H.D."/>
            <person name="Yang S.P."/>
            <person name="Shah T."/>
            <person name="Saxena K.B."/>
            <person name="Michael T."/>
            <person name="McCombie W.R."/>
            <person name="Yang B."/>
            <person name="Zhang G."/>
            <person name="Yang H."/>
            <person name="Wang J."/>
            <person name="Spillane C."/>
            <person name="Cook D.R."/>
            <person name="May G.D."/>
            <person name="Xu X."/>
            <person name="Jackson S.A."/>
        </authorList>
    </citation>
    <scope>NUCLEOTIDE SEQUENCE [LARGE SCALE GENOMIC DNA]</scope>
    <source>
        <strain evidence="3">cv. Asha</strain>
    </source>
</reference>
<evidence type="ECO:0008006" key="4">
    <source>
        <dbReference type="Google" id="ProtNLM"/>
    </source>
</evidence>
<feature type="compositionally biased region" description="Basic and acidic residues" evidence="1">
    <location>
        <begin position="127"/>
        <end position="136"/>
    </location>
</feature>
<dbReference type="PANTHER" id="PTHR33914">
    <property type="entry name" value="18S PRE-RIBOSOMAL ASSEMBLY PROTEIN GAR2-LIKE PROTEIN"/>
    <property type="match status" value="1"/>
</dbReference>
<feature type="region of interest" description="Disordered" evidence="1">
    <location>
        <begin position="125"/>
        <end position="152"/>
    </location>
</feature>
<feature type="compositionally biased region" description="Basic and acidic residues" evidence="1">
    <location>
        <begin position="201"/>
        <end position="226"/>
    </location>
</feature>
<protein>
    <recommendedName>
        <fullName evidence="4">18S pre-ribosomal assembly protein gar2-related</fullName>
    </recommendedName>
</protein>
<gene>
    <name evidence="2" type="ORF">KK1_008982</name>
</gene>
<dbReference type="InterPro" id="IPR040378">
    <property type="entry name" value="BASL"/>
</dbReference>
<organism evidence="2 3">
    <name type="scientific">Cajanus cajan</name>
    <name type="common">Pigeon pea</name>
    <name type="synonym">Cajanus indicus</name>
    <dbReference type="NCBI Taxonomy" id="3821"/>
    <lineage>
        <taxon>Eukaryota</taxon>
        <taxon>Viridiplantae</taxon>
        <taxon>Streptophyta</taxon>
        <taxon>Embryophyta</taxon>
        <taxon>Tracheophyta</taxon>
        <taxon>Spermatophyta</taxon>
        <taxon>Magnoliopsida</taxon>
        <taxon>eudicotyledons</taxon>
        <taxon>Gunneridae</taxon>
        <taxon>Pentapetalae</taxon>
        <taxon>rosids</taxon>
        <taxon>fabids</taxon>
        <taxon>Fabales</taxon>
        <taxon>Fabaceae</taxon>
        <taxon>Papilionoideae</taxon>
        <taxon>50 kb inversion clade</taxon>
        <taxon>NPAAA clade</taxon>
        <taxon>indigoferoid/millettioid clade</taxon>
        <taxon>Phaseoleae</taxon>
        <taxon>Cajanus</taxon>
    </lineage>
</organism>
<keyword evidence="3" id="KW-1185">Reference proteome</keyword>
<dbReference type="STRING" id="3821.A0A151TRT8"/>
<dbReference type="Gramene" id="C.cajan_08726.t">
    <property type="protein sequence ID" value="C.cajan_08726.t"/>
    <property type="gene ID" value="C.cajan_08726"/>
</dbReference>
<dbReference type="Proteomes" id="UP000075243">
    <property type="component" value="Chromosome 3"/>
</dbReference>
<proteinExistence type="predicted"/>
<dbReference type="EMBL" id="CM003605">
    <property type="protein sequence ID" value="KYP69778.1"/>
    <property type="molecule type" value="Genomic_DNA"/>
</dbReference>
<accession>A0A151TRT8</accession>
<evidence type="ECO:0000313" key="3">
    <source>
        <dbReference type="Proteomes" id="UP000075243"/>
    </source>
</evidence>
<feature type="region of interest" description="Disordered" evidence="1">
    <location>
        <begin position="199"/>
        <end position="246"/>
    </location>
</feature>
<dbReference type="PANTHER" id="PTHR33914:SF2">
    <property type="entry name" value="OS02G0582100 PROTEIN"/>
    <property type="match status" value="1"/>
</dbReference>
<evidence type="ECO:0000313" key="2">
    <source>
        <dbReference type="EMBL" id="KYP69778.1"/>
    </source>
</evidence>
<dbReference type="GO" id="GO:0009786">
    <property type="term" value="P:regulation of asymmetric cell division"/>
    <property type="evidence" value="ECO:0007669"/>
    <property type="project" value="InterPro"/>
</dbReference>
<dbReference type="OMA" id="FDSGANE"/>
<name>A0A151TRT8_CAJCA</name>
<sequence length="387" mass="43195">MTANLGFSNSMIGMNNEYEAPVRDLVEPVSRSSKDIESFMKFPNDIESVKRSLSSPISNTAEERKAVDVYMDKTVTECEPQLEVCYKESNYHVVKDICVDEGALTKDKVMFVNTVDDKAYNFPSESYESKEKHEDNTSINVLNLPPTEESDKVSTNCDQAMDLIHKDDEATGKISANVNEEMVLPEDKVLLQDLFAEDTVSSDHKDEQISDEPEPHSQPEESKNSVEEPTLASPSLALTDDESNTDSVPLEIESFHHQLNPSAPAECGKEECQVGSCKCDEILQTLNKPVEGKSDDQAVTSHIHHNFGESSFSAIGPVSGRISYSGPVPYSGSISLRSDSSTTSTRSFAFPILQNEWNSSPVRMAKADRRRFRKQWCWKDSFLCCKF</sequence>
<evidence type="ECO:0000256" key="1">
    <source>
        <dbReference type="SAM" id="MobiDB-lite"/>
    </source>
</evidence>